<comment type="function">
    <text evidence="12">Catalyzes the oxidation of 5,10-methylenetetrahydrofolate to 5,10-methenyltetrahydrofolate and then the hydrolysis of 5,10-methenyltetrahydrofolate to 10-formyltetrahydrofolate.</text>
</comment>
<dbReference type="InterPro" id="IPR036291">
    <property type="entry name" value="NAD(P)-bd_dom_sf"/>
</dbReference>
<dbReference type="UniPathway" id="UPA00193"/>
<dbReference type="Pfam" id="PF00763">
    <property type="entry name" value="THF_DHG_CYH"/>
    <property type="match status" value="1"/>
</dbReference>
<dbReference type="OrthoDB" id="9803580at2"/>
<evidence type="ECO:0000256" key="8">
    <source>
        <dbReference type="ARBA" id="ARBA00023002"/>
    </source>
</evidence>
<dbReference type="PANTHER" id="PTHR48099">
    <property type="entry name" value="C-1-TETRAHYDROFOLATE SYNTHASE, CYTOPLASMIC-RELATED"/>
    <property type="match status" value="1"/>
</dbReference>
<dbReference type="GO" id="GO:0004488">
    <property type="term" value="F:methylenetetrahydrofolate dehydrogenase (NADP+) activity"/>
    <property type="evidence" value="ECO:0007669"/>
    <property type="project" value="UniProtKB-UniRule"/>
</dbReference>
<dbReference type="Pfam" id="PF02882">
    <property type="entry name" value="THF_DHG_CYH_C"/>
    <property type="match status" value="1"/>
</dbReference>
<dbReference type="GO" id="GO:0000105">
    <property type="term" value="P:L-histidine biosynthetic process"/>
    <property type="evidence" value="ECO:0007669"/>
    <property type="project" value="UniProtKB-KW"/>
</dbReference>
<reference evidence="15 16" key="1">
    <citation type="submission" date="2019-03" db="EMBL/GenBank/DDBJ databases">
        <title>Whole genome sequence of Arthrobacter sp JH1-1.</title>
        <authorList>
            <person name="Trinh H.N."/>
        </authorList>
    </citation>
    <scope>NUCLEOTIDE SEQUENCE [LARGE SCALE GENOMIC DNA]</scope>
    <source>
        <strain evidence="15 16">JH1-1</strain>
    </source>
</reference>
<comment type="caution">
    <text evidence="12">Lacks conserved residue(s) required for the propagation of feature annotation.</text>
</comment>
<protein>
    <recommendedName>
        <fullName evidence="12">Bifunctional protein FolD</fullName>
    </recommendedName>
    <domain>
        <recommendedName>
            <fullName evidence="12">Methylenetetrahydrofolate dehydrogenase</fullName>
            <ecNumber evidence="12">1.5.1.5</ecNumber>
        </recommendedName>
    </domain>
    <domain>
        <recommendedName>
            <fullName evidence="12">Methenyltetrahydrofolate cyclohydrolase</fullName>
            <ecNumber evidence="12">3.5.4.9</ecNumber>
        </recommendedName>
    </domain>
</protein>
<evidence type="ECO:0000259" key="14">
    <source>
        <dbReference type="Pfam" id="PF02882"/>
    </source>
</evidence>
<keyword evidence="8 12" id="KW-0560">Oxidoreductase</keyword>
<keyword evidence="7 12" id="KW-0521">NADP</keyword>
<evidence type="ECO:0000256" key="3">
    <source>
        <dbReference type="ARBA" id="ARBA00022563"/>
    </source>
</evidence>
<dbReference type="Gene3D" id="3.40.50.720">
    <property type="entry name" value="NAD(P)-binding Rossmann-like Domain"/>
    <property type="match status" value="1"/>
</dbReference>
<dbReference type="GO" id="GO:0004477">
    <property type="term" value="F:methenyltetrahydrofolate cyclohydrolase activity"/>
    <property type="evidence" value="ECO:0007669"/>
    <property type="project" value="UniProtKB-UniRule"/>
</dbReference>
<feature type="binding site" evidence="12">
    <location>
        <begin position="173"/>
        <end position="175"/>
    </location>
    <ligand>
        <name>NADP(+)</name>
        <dbReference type="ChEBI" id="CHEBI:58349"/>
    </ligand>
</feature>
<dbReference type="InterPro" id="IPR046346">
    <property type="entry name" value="Aminoacid_DH-like_N_sf"/>
</dbReference>
<dbReference type="InterPro" id="IPR020630">
    <property type="entry name" value="THF_DH/CycHdrlase_cat_dom"/>
</dbReference>
<dbReference type="RefSeq" id="WP_133204164.1">
    <property type="nucleotide sequence ID" value="NZ_SMRU01000010.1"/>
</dbReference>
<dbReference type="SUPFAM" id="SSF53223">
    <property type="entry name" value="Aminoacid dehydrogenase-like, N-terminal domain"/>
    <property type="match status" value="1"/>
</dbReference>
<proteinExistence type="inferred from homology"/>
<evidence type="ECO:0000313" key="16">
    <source>
        <dbReference type="Proteomes" id="UP000295511"/>
    </source>
</evidence>
<dbReference type="PANTHER" id="PTHR48099:SF5">
    <property type="entry name" value="C-1-TETRAHYDROFOLATE SYNTHASE, CYTOPLASMIC"/>
    <property type="match status" value="1"/>
</dbReference>
<evidence type="ECO:0000256" key="9">
    <source>
        <dbReference type="ARBA" id="ARBA00023102"/>
    </source>
</evidence>
<dbReference type="AlphaFoldDB" id="A0A4R5KLW5"/>
<keyword evidence="6 12" id="KW-0378">Hydrolase</keyword>
<evidence type="ECO:0000256" key="6">
    <source>
        <dbReference type="ARBA" id="ARBA00022801"/>
    </source>
</evidence>
<dbReference type="PRINTS" id="PR00085">
    <property type="entry name" value="THFDHDRGNASE"/>
</dbReference>
<dbReference type="FunFam" id="3.40.50.10860:FF:000005">
    <property type="entry name" value="C-1-tetrahydrofolate synthase, cytoplasmic, putative"/>
    <property type="match status" value="1"/>
</dbReference>
<dbReference type="EMBL" id="SMRU01000010">
    <property type="protein sequence ID" value="TDF96506.1"/>
    <property type="molecule type" value="Genomic_DNA"/>
</dbReference>
<organism evidence="15 16">
    <name type="scientific">Arthrobacter terricola</name>
    <dbReference type="NCBI Taxonomy" id="2547396"/>
    <lineage>
        <taxon>Bacteria</taxon>
        <taxon>Bacillati</taxon>
        <taxon>Actinomycetota</taxon>
        <taxon>Actinomycetes</taxon>
        <taxon>Micrococcales</taxon>
        <taxon>Micrococcaceae</taxon>
        <taxon>Arthrobacter</taxon>
    </lineage>
</organism>
<feature type="domain" description="Tetrahydrofolate dehydrogenase/cyclohydrolase NAD(P)-binding" evidence="14">
    <location>
        <begin position="147"/>
        <end position="294"/>
    </location>
</feature>
<dbReference type="Gene3D" id="3.40.50.10860">
    <property type="entry name" value="Leucine Dehydrogenase, chain A, domain 1"/>
    <property type="match status" value="1"/>
</dbReference>
<dbReference type="InterPro" id="IPR020631">
    <property type="entry name" value="THF_DH/CycHdrlase_NAD-bd_dom"/>
</dbReference>
<keyword evidence="11 12" id="KW-0511">Multifunctional enzyme</keyword>
<evidence type="ECO:0000259" key="13">
    <source>
        <dbReference type="Pfam" id="PF00763"/>
    </source>
</evidence>
<comment type="similarity">
    <text evidence="12">Belongs to the tetrahydrofolate dehydrogenase/cyclohydrolase family.</text>
</comment>
<accession>A0A4R5KLW5</accession>
<dbReference type="EC" id="1.5.1.5" evidence="12"/>
<comment type="pathway">
    <text evidence="1 12">One-carbon metabolism; tetrahydrofolate interconversion.</text>
</comment>
<keyword evidence="9 12" id="KW-0368">Histidine biosynthesis</keyword>
<dbReference type="Proteomes" id="UP000295511">
    <property type="component" value="Unassembled WGS sequence"/>
</dbReference>
<dbReference type="InterPro" id="IPR000672">
    <property type="entry name" value="THF_DH/CycHdrlase"/>
</dbReference>
<comment type="catalytic activity">
    <reaction evidence="12">
        <text>(6R)-5,10-methylene-5,6,7,8-tetrahydrofolate + NADP(+) = (6R)-5,10-methenyltetrahydrofolate + NADPH</text>
        <dbReference type="Rhea" id="RHEA:22812"/>
        <dbReference type="ChEBI" id="CHEBI:15636"/>
        <dbReference type="ChEBI" id="CHEBI:57455"/>
        <dbReference type="ChEBI" id="CHEBI:57783"/>
        <dbReference type="ChEBI" id="CHEBI:58349"/>
        <dbReference type="EC" id="1.5.1.5"/>
    </reaction>
</comment>
<dbReference type="EC" id="3.5.4.9" evidence="12"/>
<evidence type="ECO:0000256" key="4">
    <source>
        <dbReference type="ARBA" id="ARBA00022605"/>
    </source>
</evidence>
<feature type="domain" description="Tetrahydrofolate dehydrogenase/cyclohydrolase catalytic" evidence="13">
    <location>
        <begin position="10"/>
        <end position="124"/>
    </location>
</feature>
<dbReference type="CDD" id="cd01080">
    <property type="entry name" value="NAD_bind_m-THF_DH_Cyclohyd"/>
    <property type="match status" value="1"/>
</dbReference>
<keyword evidence="5 12" id="KW-0658">Purine biosynthesis</keyword>
<comment type="catalytic activity">
    <reaction evidence="12">
        <text>(6R)-5,10-methenyltetrahydrofolate + H2O = (6R)-10-formyltetrahydrofolate + H(+)</text>
        <dbReference type="Rhea" id="RHEA:23700"/>
        <dbReference type="ChEBI" id="CHEBI:15377"/>
        <dbReference type="ChEBI" id="CHEBI:15378"/>
        <dbReference type="ChEBI" id="CHEBI:57455"/>
        <dbReference type="ChEBI" id="CHEBI:195366"/>
        <dbReference type="EC" id="3.5.4.9"/>
    </reaction>
</comment>
<sequence length="298" mass="31015">MTAQSTAQVLDGKATAAAIKSELTERVSALRAKGVTPGLGTILVGSDPGSTWYVGGKHKDCAEVGITSIRRDLPEDTSQEALLEVVRELNENPECTGYIVQLPLPKHIDQDAILEAMDPEKDADGLHPMNLGRLVANVGGEMKSPLPCTPKGCVELLRRHGIELKGKRVLVVGRGVTIGRPIGLLLTRKDVNATVTLAHTGTVDLPAELKLADVVIAAAGVPHMIKAEDLKPGAIVLDVGVSRVDDGNGKAVVTGDVDPAVAGVASWLSPNPGGVGPMTRAMLLANVVETAERQAGIA</sequence>
<dbReference type="SUPFAM" id="SSF51735">
    <property type="entry name" value="NAD(P)-binding Rossmann-fold domains"/>
    <property type="match status" value="1"/>
</dbReference>
<keyword evidence="4 12" id="KW-0028">Amino-acid biosynthesis</keyword>
<keyword evidence="10 12" id="KW-0486">Methionine biosynthesis</keyword>
<evidence type="ECO:0000256" key="10">
    <source>
        <dbReference type="ARBA" id="ARBA00023167"/>
    </source>
</evidence>
<comment type="caution">
    <text evidence="15">The sequence shown here is derived from an EMBL/GenBank/DDBJ whole genome shotgun (WGS) entry which is preliminary data.</text>
</comment>
<dbReference type="HAMAP" id="MF_01576">
    <property type="entry name" value="THF_DHG_CYH"/>
    <property type="match status" value="1"/>
</dbReference>
<evidence type="ECO:0000256" key="2">
    <source>
        <dbReference type="ARBA" id="ARBA00011738"/>
    </source>
</evidence>
<evidence type="ECO:0000256" key="5">
    <source>
        <dbReference type="ARBA" id="ARBA00022755"/>
    </source>
</evidence>
<keyword evidence="3 12" id="KW-0554">One-carbon metabolism</keyword>
<keyword evidence="16" id="KW-1185">Reference proteome</keyword>
<evidence type="ECO:0000313" key="15">
    <source>
        <dbReference type="EMBL" id="TDF96506.1"/>
    </source>
</evidence>
<evidence type="ECO:0000256" key="7">
    <source>
        <dbReference type="ARBA" id="ARBA00022857"/>
    </source>
</evidence>
<dbReference type="GO" id="GO:0009086">
    <property type="term" value="P:methionine biosynthetic process"/>
    <property type="evidence" value="ECO:0007669"/>
    <property type="project" value="UniProtKB-KW"/>
</dbReference>
<evidence type="ECO:0000256" key="1">
    <source>
        <dbReference type="ARBA" id="ARBA00004777"/>
    </source>
</evidence>
<dbReference type="GO" id="GO:0035999">
    <property type="term" value="P:tetrahydrofolate interconversion"/>
    <property type="evidence" value="ECO:0007669"/>
    <property type="project" value="UniProtKB-UniRule"/>
</dbReference>
<gene>
    <name evidence="12" type="primary">folD</name>
    <name evidence="15" type="ORF">E1809_10440</name>
</gene>
<evidence type="ECO:0000256" key="11">
    <source>
        <dbReference type="ARBA" id="ARBA00023268"/>
    </source>
</evidence>
<dbReference type="GO" id="GO:0005829">
    <property type="term" value="C:cytosol"/>
    <property type="evidence" value="ECO:0007669"/>
    <property type="project" value="TreeGrafter"/>
</dbReference>
<evidence type="ECO:0000256" key="12">
    <source>
        <dbReference type="HAMAP-Rule" id="MF_01576"/>
    </source>
</evidence>
<feature type="binding site" evidence="12">
    <location>
        <position position="241"/>
    </location>
    <ligand>
        <name>NADP(+)</name>
        <dbReference type="ChEBI" id="CHEBI:58349"/>
    </ligand>
</feature>
<comment type="subunit">
    <text evidence="2 12">Homodimer.</text>
</comment>
<name>A0A4R5KLW5_9MICC</name>
<dbReference type="GO" id="GO:0006164">
    <property type="term" value="P:purine nucleotide biosynthetic process"/>
    <property type="evidence" value="ECO:0007669"/>
    <property type="project" value="UniProtKB-KW"/>
</dbReference>
<dbReference type="NCBIfam" id="NF010789">
    <property type="entry name" value="PRK14193.1"/>
    <property type="match status" value="1"/>
</dbReference>